<dbReference type="GO" id="GO:0047496">
    <property type="term" value="P:vesicle transport along microtubule"/>
    <property type="evidence" value="ECO:0007669"/>
    <property type="project" value="TreeGrafter"/>
</dbReference>
<keyword evidence="10" id="KW-1185">Reference proteome</keyword>
<dbReference type="InterPro" id="IPR022154">
    <property type="entry name" value="TRAK1/2_C"/>
</dbReference>
<dbReference type="GO" id="GO:0006605">
    <property type="term" value="P:protein targeting"/>
    <property type="evidence" value="ECO:0007669"/>
    <property type="project" value="TreeGrafter"/>
</dbReference>
<organism evidence="9 10">
    <name type="scientific">Coptotermes formosanus</name>
    <name type="common">Formosan subterranean termite</name>
    <dbReference type="NCBI Taxonomy" id="36987"/>
    <lineage>
        <taxon>Eukaryota</taxon>
        <taxon>Metazoa</taxon>
        <taxon>Ecdysozoa</taxon>
        <taxon>Arthropoda</taxon>
        <taxon>Hexapoda</taxon>
        <taxon>Insecta</taxon>
        <taxon>Pterygota</taxon>
        <taxon>Neoptera</taxon>
        <taxon>Polyneoptera</taxon>
        <taxon>Dictyoptera</taxon>
        <taxon>Blattodea</taxon>
        <taxon>Blattoidea</taxon>
        <taxon>Termitoidae</taxon>
        <taxon>Rhinotermitidae</taxon>
        <taxon>Coptotermes</taxon>
    </lineage>
</organism>
<dbReference type="AlphaFoldDB" id="A0A6L2PSL6"/>
<feature type="region of interest" description="Disordered" evidence="6">
    <location>
        <begin position="596"/>
        <end position="639"/>
    </location>
</feature>
<evidence type="ECO:0000256" key="3">
    <source>
        <dbReference type="ARBA" id="ARBA00023054"/>
    </source>
</evidence>
<feature type="domain" description="Trafficking kinesin-binding protein C-terminal" evidence="7">
    <location>
        <begin position="277"/>
        <end position="458"/>
    </location>
</feature>
<feature type="compositionally biased region" description="Polar residues" evidence="6">
    <location>
        <begin position="552"/>
        <end position="561"/>
    </location>
</feature>
<dbReference type="PANTHER" id="PTHR15751">
    <property type="entry name" value="TRAFFICKING KINESIN-BINDING PROTEIN"/>
    <property type="match status" value="1"/>
</dbReference>
<dbReference type="GO" id="GO:0048311">
    <property type="term" value="P:mitochondrion distribution"/>
    <property type="evidence" value="ECO:0007669"/>
    <property type="project" value="TreeGrafter"/>
</dbReference>
<feature type="region of interest" description="Disordered" evidence="6">
    <location>
        <begin position="552"/>
        <end position="572"/>
    </location>
</feature>
<dbReference type="PANTHER" id="PTHR15751:SF12">
    <property type="entry name" value="TRAFFICKING KINESIN-BINDING PROTEIN MILT"/>
    <property type="match status" value="1"/>
</dbReference>
<feature type="compositionally biased region" description="Low complexity" evidence="6">
    <location>
        <begin position="338"/>
        <end position="347"/>
    </location>
</feature>
<feature type="region of interest" description="Disordered" evidence="6">
    <location>
        <begin position="757"/>
        <end position="836"/>
    </location>
</feature>
<dbReference type="SMART" id="SM01423">
    <property type="entry name" value="Milton"/>
    <property type="match status" value="1"/>
</dbReference>
<dbReference type="EMBL" id="BLKM01000558">
    <property type="protein sequence ID" value="GFG35569.1"/>
    <property type="molecule type" value="Genomic_DNA"/>
</dbReference>
<keyword evidence="4" id="KW-0496">Mitochondrion</keyword>
<feature type="compositionally biased region" description="Polar residues" evidence="6">
    <location>
        <begin position="826"/>
        <end position="836"/>
    </location>
</feature>
<feature type="compositionally biased region" description="Polar residues" evidence="6">
    <location>
        <begin position="757"/>
        <end position="772"/>
    </location>
</feature>
<evidence type="ECO:0000256" key="4">
    <source>
        <dbReference type="ARBA" id="ARBA00023128"/>
    </source>
</evidence>
<feature type="domain" description="HAP1 N-terminal" evidence="8">
    <location>
        <begin position="2"/>
        <end position="223"/>
    </location>
</feature>
<name>A0A6L2PSL6_COPFO</name>
<keyword evidence="3 5" id="KW-0175">Coiled coil</keyword>
<evidence type="ECO:0008006" key="11">
    <source>
        <dbReference type="Google" id="ProtNLM"/>
    </source>
</evidence>
<gene>
    <name evidence="9" type="ORF">Cfor_07591</name>
</gene>
<evidence type="ECO:0000256" key="2">
    <source>
        <dbReference type="ARBA" id="ARBA00007007"/>
    </source>
</evidence>
<feature type="compositionally biased region" description="Pro residues" evidence="6">
    <location>
        <begin position="619"/>
        <end position="633"/>
    </location>
</feature>
<feature type="compositionally biased region" description="Polar residues" evidence="6">
    <location>
        <begin position="607"/>
        <end position="618"/>
    </location>
</feature>
<dbReference type="Proteomes" id="UP000502823">
    <property type="component" value="Unassembled WGS sequence"/>
</dbReference>
<protein>
    <recommendedName>
        <fullName evidence="11">Trafficking kinesin-binding protein milt</fullName>
    </recommendedName>
</protein>
<proteinExistence type="inferred from homology"/>
<dbReference type="FunCoup" id="A0A6L2PSL6">
    <property type="interactions" value="743"/>
</dbReference>
<comment type="similarity">
    <text evidence="2">Belongs to the milton family.</text>
</comment>
<evidence type="ECO:0000313" key="10">
    <source>
        <dbReference type="Proteomes" id="UP000502823"/>
    </source>
</evidence>
<dbReference type="SMART" id="SM01424">
    <property type="entry name" value="HAP1_N"/>
    <property type="match status" value="1"/>
</dbReference>
<reference evidence="10" key="1">
    <citation type="submission" date="2020-01" db="EMBL/GenBank/DDBJ databases">
        <title>Draft genome sequence of the Termite Coptotermes fromosanus.</title>
        <authorList>
            <person name="Itakura S."/>
            <person name="Yosikawa Y."/>
            <person name="Umezawa K."/>
        </authorList>
    </citation>
    <scope>NUCLEOTIDE SEQUENCE [LARGE SCALE GENOMIC DNA]</scope>
</reference>
<feature type="region of interest" description="Disordered" evidence="6">
    <location>
        <begin position="338"/>
        <end position="363"/>
    </location>
</feature>
<evidence type="ECO:0000256" key="6">
    <source>
        <dbReference type="SAM" id="MobiDB-lite"/>
    </source>
</evidence>
<evidence type="ECO:0000313" key="9">
    <source>
        <dbReference type="EMBL" id="GFG35569.1"/>
    </source>
</evidence>
<dbReference type="Pfam" id="PF04849">
    <property type="entry name" value="HAP1_N"/>
    <property type="match status" value="1"/>
</dbReference>
<sequence length="848" mass="90322">MKEKDLELTARIGKELLAHNQKLETSVAALEAELKQATEKLTQLNHELAKKAELIQILTNDVDECGSESGTPTSLRCINLEFMQRRIASLEEENRQLRSEASQLAHDTEDCEMAEQRLVQDIATQLATANMEVDGLADELHRQKEECRKQHEELAILASKLLYAESQINKLTTENDELSSNLHITRENQGQLAGELADLKDRYAEVLSLLRDTQEQLRRQRKKGMPQARGGLFSSLGCAANPDSIASELENSLYSELSLDSGIGADHRDREPNYKKVFETVRCASRASSSSAASSPVHQMYHPAHSIYLPSGVGSSVIQTTATSSSGRPRMSAFVSVSSGGPSVGVPQSLRPNSRIGGGARTGVPGVPGAADLEAALRRLTPAEVLARRATLGSGLTYTGYDYPDGPQTPPSYLPYGCRTPDSIMSTGSSGLSGFSGHTTGSWKLPEKLQIVKPLEGSLTLATWSQLATPTLGGLLDERPGVKIRGGRQLEDLGLELYSLSDLEEDEENVNPGKSFQSTGSVYTYTNSMVLHPDDNTSVTPSLRGSQMCTVANSRQPTAPQTPVAMSRRGSTTTFSTTLGLAKMLNERGIKAVTPSAVATPCGDRSFSPTATPCNSPDGTPPSSPPPSPPPYNPLKFPGFLTSGADLLRRTLTGDNEYQAAKSHSKTKRGKMALSRSERKALTGIRLVEKLERIGLETIMATTAAPMSALTLQGALYTRRTLKSPMAQLTSLKCAIASPGVVGSASPAVSATVKTSNSGAAKTPASGLQSAEQDLGVPGRPGSGLLDRPPPAAVRKHQRTSGMVRPDLGTVLGSVPAKRSRDSEEASSSPGTLGTISSLLFGRKGGLL</sequence>
<dbReference type="InParanoid" id="A0A6L2PSL6"/>
<accession>A0A6L2PSL6</accession>
<dbReference type="InterPro" id="IPR006933">
    <property type="entry name" value="HAP1_N"/>
</dbReference>
<evidence type="ECO:0000256" key="5">
    <source>
        <dbReference type="SAM" id="Coils"/>
    </source>
</evidence>
<dbReference type="GO" id="GO:0005739">
    <property type="term" value="C:mitochondrion"/>
    <property type="evidence" value="ECO:0007669"/>
    <property type="project" value="UniProtKB-SubCell"/>
</dbReference>
<evidence type="ECO:0000259" key="7">
    <source>
        <dbReference type="SMART" id="SM01423"/>
    </source>
</evidence>
<dbReference type="GO" id="GO:0031410">
    <property type="term" value="C:cytoplasmic vesicle"/>
    <property type="evidence" value="ECO:0007669"/>
    <property type="project" value="TreeGrafter"/>
</dbReference>
<dbReference type="Pfam" id="PF12448">
    <property type="entry name" value="Milton"/>
    <property type="match status" value="1"/>
</dbReference>
<dbReference type="OrthoDB" id="10067624at2759"/>
<dbReference type="GO" id="GO:0017022">
    <property type="term" value="F:myosin binding"/>
    <property type="evidence" value="ECO:0007669"/>
    <property type="project" value="TreeGrafter"/>
</dbReference>
<comment type="caution">
    <text evidence="9">The sequence shown here is derived from an EMBL/GenBank/DDBJ whole genome shotgun (WGS) entry which is preliminary data.</text>
</comment>
<evidence type="ECO:0000259" key="8">
    <source>
        <dbReference type="SMART" id="SM01424"/>
    </source>
</evidence>
<dbReference type="InterPro" id="IPR051946">
    <property type="entry name" value="Intracell_Traff-Reg"/>
</dbReference>
<comment type="subcellular location">
    <subcellularLocation>
        <location evidence="1">Mitochondrion</location>
    </subcellularLocation>
</comment>
<feature type="coiled-coil region" evidence="5">
    <location>
        <begin position="13"/>
        <end position="223"/>
    </location>
</feature>
<evidence type="ECO:0000256" key="1">
    <source>
        <dbReference type="ARBA" id="ARBA00004173"/>
    </source>
</evidence>